<sequence length="680" mass="76223">MMQSVRERKENSRKFSLCYEDLCRIQNQRPLPSVKAHLEKNILNFNGDLITCEEWGPILNALALDRSLHFIAVHSRLCAKPVTESRSRTLQRVPVLQTHFVLLRLLKAIEVCMSNTEVLTCVELEGLPIGRHYLEEFIKGMRSCKSLKHVSLHRSPIRDEGCALLCHAIKGLTNIITVNFSNCGLTHQGALAVAKTIEYQKIQRCSETWKQTLRYHEPNLDSVPGLRRITLNHNTEIRDEGAVYLMNAARDDLFLKALDLQDCGIGNTGGRAALEMLQSNVSLAVVDLRANKALSSGLLTQIMEQLHVNSRGAPQQYHWITVGENQLPQHHPRPKSQPLFKKTASLKLDSRSMTAPKRGHAPHTAQNQELYHTAPPATPYRMELEKARQQLSAETLKSRQMEEENAALRHRLEGLLGDDYVLVERQTLAVIQQLFQKFIETVHDTRPSGLQDADHEECLVSLHRQLYNTCDKSSQTDLHKIFKSVAELGDVGPVQDVEMDAKDCASVRVLQTCGSGVVSSEGTVSTLTQQECSLDSVMASGEDSDASLPQDCLELAEGTSGKAVHRTPAKIKDYTHRRMKQRNKCLDETYDILYQTVLSKNKELNSAGVSHVCRASKKRDAPADKGSTTSSSSSVITVPEDTGAQVLLSRHDAIRRRWTEFDLSSYQDAEHHSCLKYTSM</sequence>
<dbReference type="AlphaFoldDB" id="A0A067R6H0"/>
<dbReference type="Pfam" id="PF13516">
    <property type="entry name" value="LRR_6"/>
    <property type="match status" value="1"/>
</dbReference>
<gene>
    <name evidence="3" type="ORF">L798_07333</name>
</gene>
<feature type="coiled-coil region" evidence="1">
    <location>
        <begin position="384"/>
        <end position="418"/>
    </location>
</feature>
<dbReference type="GO" id="GO:0044782">
    <property type="term" value="P:cilium organization"/>
    <property type="evidence" value="ECO:0007669"/>
    <property type="project" value="TreeGrafter"/>
</dbReference>
<dbReference type="PRINTS" id="PR02062">
    <property type="entry name" value="CENTROSOME78"/>
</dbReference>
<dbReference type="GO" id="GO:0036064">
    <property type="term" value="C:ciliary basal body"/>
    <property type="evidence" value="ECO:0007669"/>
    <property type="project" value="TreeGrafter"/>
</dbReference>
<dbReference type="STRING" id="136037.A0A067R6H0"/>
<organism evidence="3 4">
    <name type="scientific">Zootermopsis nevadensis</name>
    <name type="common">Dampwood termite</name>
    <dbReference type="NCBI Taxonomy" id="136037"/>
    <lineage>
        <taxon>Eukaryota</taxon>
        <taxon>Metazoa</taxon>
        <taxon>Ecdysozoa</taxon>
        <taxon>Arthropoda</taxon>
        <taxon>Hexapoda</taxon>
        <taxon>Insecta</taxon>
        <taxon>Pterygota</taxon>
        <taxon>Neoptera</taxon>
        <taxon>Polyneoptera</taxon>
        <taxon>Dictyoptera</taxon>
        <taxon>Blattodea</taxon>
        <taxon>Blattoidea</taxon>
        <taxon>Termitoidae</taxon>
        <taxon>Termopsidae</taxon>
        <taxon>Zootermopsis</taxon>
    </lineage>
</organism>
<dbReference type="EMBL" id="KK852669">
    <property type="protein sequence ID" value="KDR18885.1"/>
    <property type="molecule type" value="Genomic_DNA"/>
</dbReference>
<dbReference type="InParanoid" id="A0A067R6H0"/>
<name>A0A067R6H0_ZOONE</name>
<keyword evidence="4" id="KW-1185">Reference proteome</keyword>
<feature type="region of interest" description="Disordered" evidence="2">
    <location>
        <begin position="615"/>
        <end position="637"/>
    </location>
</feature>
<dbReference type="SUPFAM" id="SSF52047">
    <property type="entry name" value="RNI-like"/>
    <property type="match status" value="1"/>
</dbReference>
<dbReference type="InterPro" id="IPR032675">
    <property type="entry name" value="LRR_dom_sf"/>
</dbReference>
<dbReference type="InterPro" id="IPR026212">
    <property type="entry name" value="Cep78"/>
</dbReference>
<evidence type="ECO:0000256" key="1">
    <source>
        <dbReference type="SAM" id="Coils"/>
    </source>
</evidence>
<dbReference type="Gene3D" id="3.80.10.10">
    <property type="entry name" value="Ribonuclease Inhibitor"/>
    <property type="match status" value="2"/>
</dbReference>
<dbReference type="eggNOG" id="KOG4308">
    <property type="taxonomic scope" value="Eukaryota"/>
</dbReference>
<dbReference type="Proteomes" id="UP000027135">
    <property type="component" value="Unassembled WGS sequence"/>
</dbReference>
<evidence type="ECO:0000313" key="4">
    <source>
        <dbReference type="Proteomes" id="UP000027135"/>
    </source>
</evidence>
<reference evidence="3 4" key="1">
    <citation type="journal article" date="2014" name="Nat. Commun.">
        <title>Molecular traces of alternative social organization in a termite genome.</title>
        <authorList>
            <person name="Terrapon N."/>
            <person name="Li C."/>
            <person name="Robertson H.M."/>
            <person name="Ji L."/>
            <person name="Meng X."/>
            <person name="Booth W."/>
            <person name="Chen Z."/>
            <person name="Childers C.P."/>
            <person name="Glastad K.M."/>
            <person name="Gokhale K."/>
            <person name="Gowin J."/>
            <person name="Gronenberg W."/>
            <person name="Hermansen R.A."/>
            <person name="Hu H."/>
            <person name="Hunt B.G."/>
            <person name="Huylmans A.K."/>
            <person name="Khalil S.M."/>
            <person name="Mitchell R.D."/>
            <person name="Munoz-Torres M.C."/>
            <person name="Mustard J.A."/>
            <person name="Pan H."/>
            <person name="Reese J.T."/>
            <person name="Scharf M.E."/>
            <person name="Sun F."/>
            <person name="Vogel H."/>
            <person name="Xiao J."/>
            <person name="Yang W."/>
            <person name="Yang Z."/>
            <person name="Yang Z."/>
            <person name="Zhou J."/>
            <person name="Zhu J."/>
            <person name="Brent C.S."/>
            <person name="Elsik C.G."/>
            <person name="Goodisman M.A."/>
            <person name="Liberles D.A."/>
            <person name="Roe R.M."/>
            <person name="Vargo E.L."/>
            <person name="Vilcinskas A."/>
            <person name="Wang J."/>
            <person name="Bornberg-Bauer E."/>
            <person name="Korb J."/>
            <person name="Zhang G."/>
            <person name="Liebig J."/>
        </authorList>
    </citation>
    <scope>NUCLEOTIDE SEQUENCE [LARGE SCALE GENOMIC DNA]</scope>
    <source>
        <tissue evidence="3">Whole organism</tissue>
    </source>
</reference>
<keyword evidence="1" id="KW-0175">Coiled coil</keyword>
<protein>
    <submittedName>
        <fullName evidence="3">Centrosomal protein of 78 kDa</fullName>
    </submittedName>
</protein>
<dbReference type="GO" id="GO:0005813">
    <property type="term" value="C:centrosome"/>
    <property type="evidence" value="ECO:0007669"/>
    <property type="project" value="TreeGrafter"/>
</dbReference>
<accession>A0A067R6H0</accession>
<dbReference type="InterPro" id="IPR001611">
    <property type="entry name" value="Leu-rich_rpt"/>
</dbReference>
<proteinExistence type="predicted"/>
<evidence type="ECO:0000313" key="3">
    <source>
        <dbReference type="EMBL" id="KDR18885.1"/>
    </source>
</evidence>
<evidence type="ECO:0000256" key="2">
    <source>
        <dbReference type="SAM" id="MobiDB-lite"/>
    </source>
</evidence>
<dbReference type="PANTHER" id="PTHR24110:SF3">
    <property type="entry name" value="CENTROSOMAL PROTEIN OF 78 KDA"/>
    <property type="match status" value="1"/>
</dbReference>
<dbReference type="PANTHER" id="PTHR24110">
    <property type="entry name" value="CENTROSOMAL PROTEIN OF 78 KDA"/>
    <property type="match status" value="1"/>
</dbReference>